<dbReference type="SUPFAM" id="SSF56112">
    <property type="entry name" value="Protein kinase-like (PK-like)"/>
    <property type="match status" value="1"/>
</dbReference>
<dbReference type="Gene3D" id="1.10.510.10">
    <property type="entry name" value="Transferase(Phosphotransferase) domain 1"/>
    <property type="match status" value="1"/>
</dbReference>
<reference evidence="1" key="1">
    <citation type="submission" date="2022-08" db="EMBL/GenBank/DDBJ databases">
        <authorList>
            <consortium name="DOE Joint Genome Institute"/>
            <person name="Min B."/>
            <person name="Riley R."/>
            <person name="Sierra-Patev S."/>
            <person name="Naranjo-Ortiz M."/>
            <person name="Looney B."/>
            <person name="Konkel Z."/>
            <person name="Slot J.C."/>
            <person name="Sakamoto Y."/>
            <person name="Steenwyk J.L."/>
            <person name="Rokas A."/>
            <person name="Carro J."/>
            <person name="Camarero S."/>
            <person name="Ferreira P."/>
            <person name="Molpeceres G."/>
            <person name="Ruiz-Duenas F.J."/>
            <person name="Serrano A."/>
            <person name="Henrissat B."/>
            <person name="Drula E."/>
            <person name="Hughes K.W."/>
            <person name="Mata J.L."/>
            <person name="Ishikawa N.K."/>
            <person name="Vargas-Isla R."/>
            <person name="Ushijima S."/>
            <person name="Smith C.A."/>
            <person name="Ahrendt S."/>
            <person name="Andreopoulos W."/>
            <person name="He G."/>
            <person name="Labutti K."/>
            <person name="Lipzen A."/>
            <person name="Ng V."/>
            <person name="Sandor L."/>
            <person name="Barry K."/>
            <person name="Martinez A.T."/>
            <person name="Xiao Y."/>
            <person name="Gibbons J.G."/>
            <person name="Terashima K."/>
            <person name="Hibbett D.S."/>
            <person name="Grigoriev I.V."/>
        </authorList>
    </citation>
    <scope>NUCLEOTIDE SEQUENCE</scope>
    <source>
        <strain evidence="1">TFB7829</strain>
    </source>
</reference>
<dbReference type="Proteomes" id="UP001163850">
    <property type="component" value="Unassembled WGS sequence"/>
</dbReference>
<gene>
    <name evidence="1" type="ORF">F5890DRAFT_1476724</name>
</gene>
<comment type="caution">
    <text evidence="1">The sequence shown here is derived from an EMBL/GenBank/DDBJ whole genome shotgun (WGS) entry which is preliminary data.</text>
</comment>
<evidence type="ECO:0000313" key="2">
    <source>
        <dbReference type="Proteomes" id="UP001163850"/>
    </source>
</evidence>
<proteinExistence type="predicted"/>
<dbReference type="AlphaFoldDB" id="A0AA38URS5"/>
<dbReference type="InterPro" id="IPR011009">
    <property type="entry name" value="Kinase-like_dom_sf"/>
</dbReference>
<evidence type="ECO:0000313" key="1">
    <source>
        <dbReference type="EMBL" id="KAJ3981717.1"/>
    </source>
</evidence>
<evidence type="ECO:0008006" key="3">
    <source>
        <dbReference type="Google" id="ProtNLM"/>
    </source>
</evidence>
<organism evidence="1 2">
    <name type="scientific">Lentinula detonsa</name>
    <dbReference type="NCBI Taxonomy" id="2804962"/>
    <lineage>
        <taxon>Eukaryota</taxon>
        <taxon>Fungi</taxon>
        <taxon>Dikarya</taxon>
        <taxon>Basidiomycota</taxon>
        <taxon>Agaricomycotina</taxon>
        <taxon>Agaricomycetes</taxon>
        <taxon>Agaricomycetidae</taxon>
        <taxon>Agaricales</taxon>
        <taxon>Marasmiineae</taxon>
        <taxon>Omphalotaceae</taxon>
        <taxon>Lentinula</taxon>
    </lineage>
</organism>
<accession>A0AA38URS5</accession>
<name>A0AA38URS5_9AGAR</name>
<sequence>MNLMEDHSATEKFSTCTAGRKHHSCHQMGLDSNDTLGQAAEGLKRVLQLSGDLLQFFELKQPIQFSSVKDLPDKCQDLSDYDALNDRATVRSTRSTIGELGLAESPDAIASVAQKRPSPSTGAKSVQLISSQVEERPDAAYNHRPPELAPPPLSIYHPVFARFRREMATPTESLQLTDKKLQQASLLMDVSLRHYSSKEQRREALSKVFFLDEQRFWNGKSINVNDTKMDPDGVLELDLGFGSASLYTILGELKNGGGDGGCDPSDQAQCVYINLVSSKQFLLEYEHVRAASCCPALLLGLSGHVLAVWGAVFADRFFFERLALIYIGPQPPSAFLPPWAVVTLKLGSLFSYLLYHTLYNLQTLHPTHEYKTGHIAINDFHTPRPIPICLLEVIHFSSLTSSSDLNFRVTEVVVKFALRYNEAGHRLLADAKLAPRIHYCSFENSIGLWVIVMDYIQGNVCNRKLTKSQKDSLSNAISILHKNNLVFGDLREPNVIITEAENMVCLVDFEWCGPCIDIKEGDSTTLQSFLIQAHYPPELLLMRFGFASTMFTLAAAIHAAPLDVDYRNKVGRSSRLSELESYSTWHNARADAQDPQVMLVSIRFNDANDEVAPSYRNMNLANDRNSDPIRFRYNVPNPVQQRASTLIDSFARAKNLGPANVCPMNDFPFSRPDAKFSFTFRMNYVDCLTNFCWAEVKSDGSAVIKVGGRHGRQIYEYSPVP</sequence>
<dbReference type="EMBL" id="MU802098">
    <property type="protein sequence ID" value="KAJ3981717.1"/>
    <property type="molecule type" value="Genomic_DNA"/>
</dbReference>
<protein>
    <recommendedName>
        <fullName evidence="3">Protein kinase domain-containing protein</fullName>
    </recommendedName>
</protein>